<dbReference type="Pfam" id="PF01810">
    <property type="entry name" value="LysE"/>
    <property type="match status" value="1"/>
</dbReference>
<feature type="transmembrane region" description="Helical" evidence="6">
    <location>
        <begin position="166"/>
        <end position="192"/>
    </location>
</feature>
<keyword evidence="4 6" id="KW-1133">Transmembrane helix</keyword>
<keyword evidence="3 6" id="KW-0812">Transmembrane</keyword>
<evidence type="ECO:0000313" key="7">
    <source>
        <dbReference type="EMBL" id="KAK88659.1"/>
    </source>
</evidence>
<gene>
    <name evidence="7" type="ORF">L497_0044</name>
</gene>
<comment type="subcellular location">
    <subcellularLocation>
        <location evidence="1">Cell membrane</location>
        <topology evidence="1">Multi-pass membrane protein</topology>
    </subcellularLocation>
</comment>
<evidence type="ECO:0000256" key="1">
    <source>
        <dbReference type="ARBA" id="ARBA00004651"/>
    </source>
</evidence>
<organism evidence="7 8">
    <name type="scientific">Bordetella holmesii CDC-H585-BH</name>
    <dbReference type="NCBI Taxonomy" id="1331206"/>
    <lineage>
        <taxon>Bacteria</taxon>
        <taxon>Pseudomonadati</taxon>
        <taxon>Pseudomonadota</taxon>
        <taxon>Betaproteobacteria</taxon>
        <taxon>Burkholderiales</taxon>
        <taxon>Alcaligenaceae</taxon>
        <taxon>Bordetella</taxon>
    </lineage>
</organism>
<dbReference type="Proteomes" id="UP000026682">
    <property type="component" value="Unassembled WGS sequence"/>
</dbReference>
<feature type="transmembrane region" description="Helical" evidence="6">
    <location>
        <begin position="57"/>
        <end position="85"/>
    </location>
</feature>
<feature type="transmembrane region" description="Helical" evidence="6">
    <location>
        <begin position="204"/>
        <end position="226"/>
    </location>
</feature>
<proteinExistence type="predicted"/>
<dbReference type="InterPro" id="IPR001123">
    <property type="entry name" value="LeuE-type"/>
</dbReference>
<accession>A0A158M2J8</accession>
<dbReference type="PIRSF" id="PIRSF006324">
    <property type="entry name" value="LeuE"/>
    <property type="match status" value="1"/>
</dbReference>
<protein>
    <submittedName>
        <fullName evidence="7">Translocator protein, LysE family</fullName>
    </submittedName>
</protein>
<dbReference type="GO" id="GO:0005886">
    <property type="term" value="C:plasma membrane"/>
    <property type="evidence" value="ECO:0007669"/>
    <property type="project" value="UniProtKB-SubCell"/>
</dbReference>
<feature type="transmembrane region" description="Helical" evidence="6">
    <location>
        <begin position="91"/>
        <end position="112"/>
    </location>
</feature>
<reference evidence="7 8" key="1">
    <citation type="submission" date="2014-03" db="EMBL/GenBank/DDBJ databases">
        <title>Genome sequence of Bordetella holmseii.</title>
        <authorList>
            <person name="Harvill E."/>
            <person name="Goodfield L.L."/>
            <person name="Ivanov Y."/>
            <person name="Meyer J.A."/>
            <person name="Newth C."/>
            <person name="Cassiday P."/>
            <person name="Tondella M.L."/>
            <person name="Liao P."/>
            <person name="Zimmerman J."/>
            <person name="Meert K."/>
            <person name="Wessel D."/>
            <person name="Berger J."/>
            <person name="Dean J.M."/>
            <person name="Holubkov R."/>
            <person name="Burr J."/>
            <person name="Liu T."/>
            <person name="Brinkac L.M."/>
            <person name="Sanka R."/>
            <person name="Kim M."/>
            <person name="Losada L."/>
        </authorList>
    </citation>
    <scope>NUCLEOTIDE SEQUENCE [LARGE SCALE GENOMIC DNA]</scope>
    <source>
        <strain evidence="7 8">CDC-H585-BH</strain>
    </source>
</reference>
<dbReference type="STRING" id="35814.BBB42_03655"/>
<sequence length="234" mass="25817">MRHFDVVVLHCCVPVCLTIMPTLQTLMLFLAADLALKLTPGPDMALTLTRGMTQGFRVAWLSVLGTWSAGFVQIPLVVLGLAALFQHSPTLFSAVKILGAMYLMYLGVRALRRCARPNVNLQAASAADSARDAYWQGLFTNLLNPKVFLFLVAFLPQFTDAQRGPIWVQMLLLAVLSKMLGLGTGACMAYGASRIRGWLMRNPWFMRFQDGVLGMAMLSIAGWLLVNRDPLPSR</sequence>
<dbReference type="PANTHER" id="PTHR30086:SF20">
    <property type="entry name" value="ARGININE EXPORTER PROTEIN ARGO-RELATED"/>
    <property type="match status" value="1"/>
</dbReference>
<keyword evidence="2" id="KW-1003">Cell membrane</keyword>
<evidence type="ECO:0000256" key="3">
    <source>
        <dbReference type="ARBA" id="ARBA00022692"/>
    </source>
</evidence>
<evidence type="ECO:0000256" key="6">
    <source>
        <dbReference type="SAM" id="Phobius"/>
    </source>
</evidence>
<dbReference type="GO" id="GO:0015171">
    <property type="term" value="F:amino acid transmembrane transporter activity"/>
    <property type="evidence" value="ECO:0007669"/>
    <property type="project" value="TreeGrafter"/>
</dbReference>
<keyword evidence="5 6" id="KW-0472">Membrane</keyword>
<evidence type="ECO:0000256" key="5">
    <source>
        <dbReference type="ARBA" id="ARBA00023136"/>
    </source>
</evidence>
<dbReference type="PANTHER" id="PTHR30086">
    <property type="entry name" value="ARGININE EXPORTER PROTEIN ARGO"/>
    <property type="match status" value="1"/>
</dbReference>
<feature type="transmembrane region" description="Helical" evidence="6">
    <location>
        <begin position="133"/>
        <end position="154"/>
    </location>
</feature>
<evidence type="ECO:0000313" key="8">
    <source>
        <dbReference type="Proteomes" id="UP000026682"/>
    </source>
</evidence>
<dbReference type="EMBL" id="JFZZ01000112">
    <property type="protein sequence ID" value="KAK88659.1"/>
    <property type="molecule type" value="Genomic_DNA"/>
</dbReference>
<comment type="caution">
    <text evidence="7">The sequence shown here is derived from an EMBL/GenBank/DDBJ whole genome shotgun (WGS) entry which is preliminary data.</text>
</comment>
<name>A0A158M2J8_9BORD</name>
<evidence type="ECO:0000256" key="4">
    <source>
        <dbReference type="ARBA" id="ARBA00022989"/>
    </source>
</evidence>
<dbReference type="AlphaFoldDB" id="A0A158M2J8"/>
<dbReference type="PATRIC" id="fig|1331206.3.peg.2789"/>
<evidence type="ECO:0000256" key="2">
    <source>
        <dbReference type="ARBA" id="ARBA00022475"/>
    </source>
</evidence>